<evidence type="ECO:0000313" key="1">
    <source>
        <dbReference type="EMBL" id="GAG26490.1"/>
    </source>
</evidence>
<reference evidence="1" key="1">
    <citation type="journal article" date="2014" name="Front. Microbiol.">
        <title>High frequency of phylogenetically diverse reductive dehalogenase-homologous genes in deep subseafloor sedimentary metagenomes.</title>
        <authorList>
            <person name="Kawai M."/>
            <person name="Futagami T."/>
            <person name="Toyoda A."/>
            <person name="Takaki Y."/>
            <person name="Nishi S."/>
            <person name="Hori S."/>
            <person name="Arai W."/>
            <person name="Tsubouchi T."/>
            <person name="Morono Y."/>
            <person name="Uchiyama I."/>
            <person name="Ito T."/>
            <person name="Fujiyama A."/>
            <person name="Inagaki F."/>
            <person name="Takami H."/>
        </authorList>
    </citation>
    <scope>NUCLEOTIDE SEQUENCE</scope>
    <source>
        <strain evidence="1">Expedition CK06-06</strain>
    </source>
</reference>
<dbReference type="EMBL" id="BARS01033510">
    <property type="protein sequence ID" value="GAG26490.1"/>
    <property type="molecule type" value="Genomic_DNA"/>
</dbReference>
<dbReference type="AlphaFoldDB" id="X0W7F3"/>
<organism evidence="1">
    <name type="scientific">marine sediment metagenome</name>
    <dbReference type="NCBI Taxonomy" id="412755"/>
    <lineage>
        <taxon>unclassified sequences</taxon>
        <taxon>metagenomes</taxon>
        <taxon>ecological metagenomes</taxon>
    </lineage>
</organism>
<protein>
    <submittedName>
        <fullName evidence="1">Uncharacterized protein</fullName>
    </submittedName>
</protein>
<name>X0W7F3_9ZZZZ</name>
<proteinExistence type="predicted"/>
<sequence>MSTQEREIVHQGKKMKTQWGELEIFFRARVISDLGHKWEKHPFLKHFKRIYEERIMHAHVEKREKDLWRDVYRLQSKVKAYLNLKTWMPTPELFHPKQYGFEQQF</sequence>
<accession>X0W7F3</accession>
<gene>
    <name evidence="1" type="ORF">S01H1_51880</name>
</gene>
<comment type="caution">
    <text evidence="1">The sequence shown here is derived from an EMBL/GenBank/DDBJ whole genome shotgun (WGS) entry which is preliminary data.</text>
</comment>